<proteinExistence type="predicted"/>
<gene>
    <name evidence="2" type="ORF">PR048_024736</name>
</gene>
<protein>
    <submittedName>
        <fullName evidence="2">Uncharacterized protein</fullName>
    </submittedName>
</protein>
<name>A0ABQ9GPE5_9NEOP</name>
<dbReference type="EMBL" id="JARBHB010000010">
    <property type="protein sequence ID" value="KAJ8873900.1"/>
    <property type="molecule type" value="Genomic_DNA"/>
</dbReference>
<feature type="compositionally biased region" description="Polar residues" evidence="1">
    <location>
        <begin position="312"/>
        <end position="335"/>
    </location>
</feature>
<sequence>MSGLFNIRRSVVPMYGEWNADWSGYPLLLLTRHIGRKRTNENNCKPIPLPSTEMQDERLSASNLFDRILRLKDTVTADSPVPRAVTSVPTIIEDSEHAIEDNFISSRCFYNSAAACVLASHSPTYCYDVIRPLVDGLLDHTFKYCTRTRAITLGAASFPHRVIATRRLWSWVCQAVVNRLPETAFGIMNKKWNEALSASKQTRPGRPSAPDITAGNAANEVFVDVTLRQQDVQRWVRAVHQHASIPCLLTTQYNFFTHIWRRGSVVVRTLASHLGEAGSIPSGVAPGFSHEGIVPDDAAYPGRAFPRRSILTASQSRRLSRPNHSSLLPFHSSQAKGRLTARGRDNDKCPPSRVAAGEEAQFPGARGEDIANSLEVAWSGTEGSEAHVFSIWTAGAGATICPPGKGTSFRKEPLEVVLQEDNIRDDSQLDRQTSGGGRLLTPHLGEPDSIPSGVTLGFSRVSIVPDDAVSGRVFLGISRSPPPHAFRRCCIFTSLHPHRLSRPLCYEPPKSLNSITGIFELLGCAQPKM</sequence>
<feature type="region of interest" description="Disordered" evidence="1">
    <location>
        <begin position="312"/>
        <end position="367"/>
    </location>
</feature>
<evidence type="ECO:0000313" key="2">
    <source>
        <dbReference type="EMBL" id="KAJ8873900.1"/>
    </source>
</evidence>
<feature type="region of interest" description="Disordered" evidence="1">
    <location>
        <begin position="427"/>
        <end position="446"/>
    </location>
</feature>
<evidence type="ECO:0000256" key="1">
    <source>
        <dbReference type="SAM" id="MobiDB-lite"/>
    </source>
</evidence>
<keyword evidence="3" id="KW-1185">Reference proteome</keyword>
<accession>A0ABQ9GPE5</accession>
<comment type="caution">
    <text evidence="2">The sequence shown here is derived from an EMBL/GenBank/DDBJ whole genome shotgun (WGS) entry which is preliminary data.</text>
</comment>
<organism evidence="2 3">
    <name type="scientific">Dryococelus australis</name>
    <dbReference type="NCBI Taxonomy" id="614101"/>
    <lineage>
        <taxon>Eukaryota</taxon>
        <taxon>Metazoa</taxon>
        <taxon>Ecdysozoa</taxon>
        <taxon>Arthropoda</taxon>
        <taxon>Hexapoda</taxon>
        <taxon>Insecta</taxon>
        <taxon>Pterygota</taxon>
        <taxon>Neoptera</taxon>
        <taxon>Polyneoptera</taxon>
        <taxon>Phasmatodea</taxon>
        <taxon>Verophasmatodea</taxon>
        <taxon>Anareolatae</taxon>
        <taxon>Phasmatidae</taxon>
        <taxon>Eurycanthinae</taxon>
        <taxon>Dryococelus</taxon>
    </lineage>
</organism>
<evidence type="ECO:0000313" key="3">
    <source>
        <dbReference type="Proteomes" id="UP001159363"/>
    </source>
</evidence>
<dbReference type="Proteomes" id="UP001159363">
    <property type="component" value="Chromosome 9"/>
</dbReference>
<reference evidence="2 3" key="1">
    <citation type="submission" date="2023-02" db="EMBL/GenBank/DDBJ databases">
        <title>LHISI_Scaffold_Assembly.</title>
        <authorList>
            <person name="Stuart O.P."/>
            <person name="Cleave R."/>
            <person name="Magrath M.J.L."/>
            <person name="Mikheyev A.S."/>
        </authorList>
    </citation>
    <scope>NUCLEOTIDE SEQUENCE [LARGE SCALE GENOMIC DNA]</scope>
    <source>
        <strain evidence="2">Daus_M_001</strain>
        <tissue evidence="2">Leg muscle</tissue>
    </source>
</reference>